<dbReference type="OrthoDB" id="8156287at2"/>
<evidence type="ECO:0000313" key="16">
    <source>
        <dbReference type="Proteomes" id="UP000272908"/>
    </source>
</evidence>
<keyword evidence="16" id="KW-1185">Reference proteome</keyword>
<dbReference type="Proteomes" id="UP000272908">
    <property type="component" value="Unassembled WGS sequence"/>
</dbReference>
<feature type="transmembrane region" description="Helical" evidence="13">
    <location>
        <begin position="12"/>
        <end position="34"/>
    </location>
</feature>
<dbReference type="EMBL" id="UIHC01000003">
    <property type="protein sequence ID" value="SUZ30791.1"/>
    <property type="molecule type" value="Genomic_DNA"/>
</dbReference>
<feature type="transmembrane region" description="Helical" evidence="13">
    <location>
        <begin position="94"/>
        <end position="119"/>
    </location>
</feature>
<keyword evidence="7" id="KW-0479">Metal-binding</keyword>
<keyword evidence="11 13" id="KW-0472">Membrane</keyword>
<evidence type="ECO:0000256" key="7">
    <source>
        <dbReference type="ARBA" id="ARBA00022723"/>
    </source>
</evidence>
<reference evidence="16" key="1">
    <citation type="submission" date="2018-08" db="EMBL/GenBank/DDBJ databases">
        <authorList>
            <person name="Rodrigo-Torres L."/>
            <person name="Arahal R. D."/>
            <person name="Lucena T."/>
        </authorList>
    </citation>
    <scope>NUCLEOTIDE SEQUENCE [LARGE SCALE GENOMIC DNA]</scope>
    <source>
        <strain evidence="16">CECT 7235</strain>
    </source>
</reference>
<evidence type="ECO:0000256" key="12">
    <source>
        <dbReference type="ARBA" id="ARBA00037975"/>
    </source>
</evidence>
<gene>
    <name evidence="15" type="primary">yodB</name>
    <name evidence="15" type="ORF">ROE7235_00518</name>
</gene>
<evidence type="ECO:0000256" key="8">
    <source>
        <dbReference type="ARBA" id="ARBA00022982"/>
    </source>
</evidence>
<evidence type="ECO:0000256" key="1">
    <source>
        <dbReference type="ARBA" id="ARBA00001970"/>
    </source>
</evidence>
<dbReference type="RefSeq" id="WP_121093088.1">
    <property type="nucleotide sequence ID" value="NZ_UIHC01000003.1"/>
</dbReference>
<feature type="transmembrane region" description="Helical" evidence="13">
    <location>
        <begin position="46"/>
        <end position="65"/>
    </location>
</feature>
<evidence type="ECO:0000256" key="11">
    <source>
        <dbReference type="ARBA" id="ARBA00023136"/>
    </source>
</evidence>
<feature type="domain" description="Cytochrome b561 bacterial/Ni-hydrogenase" evidence="14">
    <location>
        <begin position="8"/>
        <end position="173"/>
    </location>
</feature>
<dbReference type="InterPro" id="IPR011577">
    <property type="entry name" value="Cyt_b561_bac/Ni-Hgenase"/>
</dbReference>
<accession>A0A3B0M3R5</accession>
<evidence type="ECO:0000256" key="4">
    <source>
        <dbReference type="ARBA" id="ARBA00022475"/>
    </source>
</evidence>
<keyword evidence="8" id="KW-0249">Electron transport</keyword>
<sequence>MSVQATGYSPTVRALHWGSAALIMVLVGSGLRAGLSDDPATKVQALQVHLPVAILVLALTVARLVNLARGLANPPPLVSVPAWQAGLAHWVHRLIYAALLALLASGIAMSVLSGLPGALYGGAPMPELTDLPPRLGHRVAAIALGLLLAGHVGAALYHHFVLKDATLQRIWRGRGE</sequence>
<comment type="similarity">
    <text evidence="12">Belongs to the cytochrome b561 family.</text>
</comment>
<dbReference type="GO" id="GO:0005886">
    <property type="term" value="C:plasma membrane"/>
    <property type="evidence" value="ECO:0007669"/>
    <property type="project" value="UniProtKB-SubCell"/>
</dbReference>
<evidence type="ECO:0000259" key="14">
    <source>
        <dbReference type="Pfam" id="PF01292"/>
    </source>
</evidence>
<keyword evidence="9 13" id="KW-1133">Transmembrane helix</keyword>
<evidence type="ECO:0000256" key="3">
    <source>
        <dbReference type="ARBA" id="ARBA00022448"/>
    </source>
</evidence>
<name>A0A3B0M3R5_9RHOB</name>
<evidence type="ECO:0000256" key="9">
    <source>
        <dbReference type="ARBA" id="ARBA00022989"/>
    </source>
</evidence>
<feature type="transmembrane region" description="Helical" evidence="13">
    <location>
        <begin position="139"/>
        <end position="162"/>
    </location>
</feature>
<comment type="subcellular location">
    <subcellularLocation>
        <location evidence="2">Cell membrane</location>
        <topology evidence="2">Multi-pass membrane protein</topology>
    </subcellularLocation>
</comment>
<dbReference type="GO" id="GO:0046872">
    <property type="term" value="F:metal ion binding"/>
    <property type="evidence" value="ECO:0007669"/>
    <property type="project" value="UniProtKB-KW"/>
</dbReference>
<keyword evidence="4" id="KW-1003">Cell membrane</keyword>
<evidence type="ECO:0000256" key="5">
    <source>
        <dbReference type="ARBA" id="ARBA00022617"/>
    </source>
</evidence>
<comment type="cofactor">
    <cofactor evidence="1">
        <name>heme b</name>
        <dbReference type="ChEBI" id="CHEBI:60344"/>
    </cofactor>
</comment>
<protein>
    <submittedName>
        <fullName evidence="15">Cytochrome b561</fullName>
    </submittedName>
</protein>
<dbReference type="InterPro" id="IPR052168">
    <property type="entry name" value="Cytochrome_b561_oxidase"/>
</dbReference>
<keyword evidence="10" id="KW-0408">Iron</keyword>
<dbReference type="AlphaFoldDB" id="A0A3B0M3R5"/>
<dbReference type="Gene3D" id="1.20.950.20">
    <property type="entry name" value="Transmembrane di-heme cytochromes, Chain C"/>
    <property type="match status" value="1"/>
</dbReference>
<dbReference type="PANTHER" id="PTHR30529">
    <property type="entry name" value="CYTOCHROME B561"/>
    <property type="match status" value="1"/>
</dbReference>
<organism evidence="15 16">
    <name type="scientific">Roseinatronobacter ekhonensis</name>
    <dbReference type="NCBI Taxonomy" id="254356"/>
    <lineage>
        <taxon>Bacteria</taxon>
        <taxon>Pseudomonadati</taxon>
        <taxon>Pseudomonadota</taxon>
        <taxon>Alphaproteobacteria</taxon>
        <taxon>Rhodobacterales</taxon>
        <taxon>Paracoccaceae</taxon>
        <taxon>Roseinatronobacter</taxon>
    </lineage>
</organism>
<keyword evidence="6 13" id="KW-0812">Transmembrane</keyword>
<dbReference type="GO" id="GO:0022904">
    <property type="term" value="P:respiratory electron transport chain"/>
    <property type="evidence" value="ECO:0007669"/>
    <property type="project" value="InterPro"/>
</dbReference>
<dbReference type="Pfam" id="PF01292">
    <property type="entry name" value="Ni_hydr_CYTB"/>
    <property type="match status" value="1"/>
</dbReference>
<dbReference type="GO" id="GO:0009055">
    <property type="term" value="F:electron transfer activity"/>
    <property type="evidence" value="ECO:0007669"/>
    <property type="project" value="InterPro"/>
</dbReference>
<dbReference type="InterPro" id="IPR016174">
    <property type="entry name" value="Di-haem_cyt_TM"/>
</dbReference>
<evidence type="ECO:0000313" key="15">
    <source>
        <dbReference type="EMBL" id="SUZ30791.1"/>
    </source>
</evidence>
<evidence type="ECO:0000256" key="6">
    <source>
        <dbReference type="ARBA" id="ARBA00022692"/>
    </source>
</evidence>
<evidence type="ECO:0000256" key="10">
    <source>
        <dbReference type="ARBA" id="ARBA00023004"/>
    </source>
</evidence>
<keyword evidence="5" id="KW-0349">Heme</keyword>
<dbReference type="PANTHER" id="PTHR30529:SF7">
    <property type="entry name" value="CYTOCHROME B561 BACTERIAL_NI-HYDROGENASE DOMAIN-CONTAINING PROTEIN"/>
    <property type="match status" value="1"/>
</dbReference>
<dbReference type="GO" id="GO:0020037">
    <property type="term" value="F:heme binding"/>
    <property type="evidence" value="ECO:0007669"/>
    <property type="project" value="TreeGrafter"/>
</dbReference>
<evidence type="ECO:0000256" key="2">
    <source>
        <dbReference type="ARBA" id="ARBA00004651"/>
    </source>
</evidence>
<evidence type="ECO:0000256" key="13">
    <source>
        <dbReference type="SAM" id="Phobius"/>
    </source>
</evidence>
<keyword evidence="3" id="KW-0813">Transport</keyword>
<proteinExistence type="inferred from homology"/>
<dbReference type="SUPFAM" id="SSF81342">
    <property type="entry name" value="Transmembrane di-heme cytochromes"/>
    <property type="match status" value="1"/>
</dbReference>